<dbReference type="Pfam" id="PF11148">
    <property type="entry name" value="DUF2922"/>
    <property type="match status" value="1"/>
</dbReference>
<dbReference type="EMBL" id="JAKZFC010000007">
    <property type="protein sequence ID" value="MCH7323439.1"/>
    <property type="molecule type" value="Genomic_DNA"/>
</dbReference>
<accession>A0ABS9UH77</accession>
<keyword evidence="2" id="KW-1185">Reference proteome</keyword>
<evidence type="ECO:0000313" key="1">
    <source>
        <dbReference type="EMBL" id="MCH7323439.1"/>
    </source>
</evidence>
<evidence type="ECO:0000313" key="2">
    <source>
        <dbReference type="Proteomes" id="UP001316087"/>
    </source>
</evidence>
<organism evidence="1 2">
    <name type="scientific">Solibacillus palustris</name>
    <dbReference type="NCBI Taxonomy" id="2908203"/>
    <lineage>
        <taxon>Bacteria</taxon>
        <taxon>Bacillati</taxon>
        <taxon>Bacillota</taxon>
        <taxon>Bacilli</taxon>
        <taxon>Bacillales</taxon>
        <taxon>Caryophanaceae</taxon>
        <taxon>Solibacillus</taxon>
    </lineage>
</organism>
<protein>
    <submittedName>
        <fullName evidence="1">DUF2922 domain-containing protein</fullName>
    </submittedName>
</protein>
<proteinExistence type="predicted"/>
<dbReference type="RefSeq" id="WP_241370609.1">
    <property type="nucleotide sequence ID" value="NZ_JAKZFC010000007.1"/>
</dbReference>
<dbReference type="InterPro" id="IPR021321">
    <property type="entry name" value="DUF2922"/>
</dbReference>
<reference evidence="1 2" key="1">
    <citation type="submission" date="2022-03" db="EMBL/GenBank/DDBJ databases">
        <authorList>
            <person name="Jo J.-H."/>
            <person name="Im W.-T."/>
        </authorList>
    </citation>
    <scope>NUCLEOTIDE SEQUENCE [LARGE SCALE GENOMIC DNA]</scope>
    <source>
        <strain evidence="1 2">MA9</strain>
    </source>
</reference>
<gene>
    <name evidence="1" type="ORF">LZ480_16310</name>
</gene>
<name>A0ABS9UH77_9BACL</name>
<dbReference type="Proteomes" id="UP001316087">
    <property type="component" value="Unassembled WGS sequence"/>
</dbReference>
<comment type="caution">
    <text evidence="1">The sequence shown here is derived from an EMBL/GenBank/DDBJ whole genome shotgun (WGS) entry which is preliminary data.</text>
</comment>
<sequence length="73" mass="7884">MAQVLQMTLANSAGKTMTLNVANPKASLTEAEVNAAMQTIVDQGIFSREGLLFNVKKSAKIVERNVTDFELNA</sequence>